<keyword evidence="2" id="KW-1185">Reference proteome</keyword>
<dbReference type="Proteomes" id="UP001167796">
    <property type="component" value="Unassembled WGS sequence"/>
</dbReference>
<gene>
    <name evidence="1" type="ORF">Q5H92_22940</name>
</gene>
<accession>A0ABT9AH91</accession>
<reference evidence="1" key="1">
    <citation type="submission" date="2023-07" db="EMBL/GenBank/DDBJ databases">
        <authorList>
            <person name="Kim M.K."/>
        </authorList>
    </citation>
    <scope>NUCLEOTIDE SEQUENCE</scope>
    <source>
        <strain evidence="1">M29</strain>
    </source>
</reference>
<name>A0ABT9AH91_9BACT</name>
<proteinExistence type="predicted"/>
<organism evidence="1 2">
    <name type="scientific">Hymenobacter mellowenesis</name>
    <dbReference type="NCBI Taxonomy" id="3063995"/>
    <lineage>
        <taxon>Bacteria</taxon>
        <taxon>Pseudomonadati</taxon>
        <taxon>Bacteroidota</taxon>
        <taxon>Cytophagia</taxon>
        <taxon>Cytophagales</taxon>
        <taxon>Hymenobacteraceae</taxon>
        <taxon>Hymenobacter</taxon>
    </lineage>
</organism>
<evidence type="ECO:0000313" key="2">
    <source>
        <dbReference type="Proteomes" id="UP001167796"/>
    </source>
</evidence>
<protein>
    <submittedName>
        <fullName evidence="1">Uncharacterized protein</fullName>
    </submittedName>
</protein>
<comment type="caution">
    <text evidence="1">The sequence shown here is derived from an EMBL/GenBank/DDBJ whole genome shotgun (WGS) entry which is preliminary data.</text>
</comment>
<dbReference type="RefSeq" id="WP_305013907.1">
    <property type="nucleotide sequence ID" value="NZ_JAUQSX010000015.1"/>
</dbReference>
<sequence length="180" mass="19525">MLNNSDYTALLKDLAERHKSVCRVDGKRVFTKVIVSADPVAKQVNLTTFYALLKDSFGERPFVVAMSYDTVHEDKGDGAMLAHRRGGFMVLAKAKNTEAGRDLVLDATQTIGYQLMAAVAEAFRGPVGRRAGRMLNLGSLAVDSIGPVGDGFTGTRFEFDFTESATLALQHDATHFNPAP</sequence>
<evidence type="ECO:0000313" key="1">
    <source>
        <dbReference type="EMBL" id="MDO7849239.1"/>
    </source>
</evidence>
<dbReference type="EMBL" id="JAUQSX010000015">
    <property type="protein sequence ID" value="MDO7849239.1"/>
    <property type="molecule type" value="Genomic_DNA"/>
</dbReference>